<gene>
    <name evidence="10" type="ORF">GH811_06600</name>
</gene>
<dbReference type="InterPro" id="IPR012337">
    <property type="entry name" value="RNaseH-like_sf"/>
</dbReference>
<evidence type="ECO:0000256" key="1">
    <source>
        <dbReference type="ARBA" id="ARBA00007705"/>
    </source>
</evidence>
<sequence>MSILNRLHAEVFSNFNENSTKITTIVDSYRFNQIKKTLKPQAPNQTPTPDKWAGTPSWADYLKKSTISLIETFPDWEVCFEKIKHFKVIGLDTETTGLDPHQSRIRFIQIAIPTYVDDKEKICSADFRSPRKGSGSEVFIVDLFKLNQLEIKQVVTDVVSMIENPKVFTIFHHAVFDIKMLRSVYGKRFTCHVFDTMIASQLVSAGYFVPEDQLEEWCLQNGYRCDREGNKVTITDEYAKATISMNKDNQKYYRPYYSRHGLADIALRHLGVVLDKTEQKAEWSGLVSEEMIDYAAKDVMVLIPLFEIMCQLIKINELETTARIEFSCIGATAEIEYVGMPFKTNKALELQAQVQKELNEATLALVSCVKEGGFRPKPRKNRKALDDEILVQSNVELLQFMNYQAAMEGLFSEEDPDTIQIGSDFIELSTQKDTLQFLESRLQEDSVMKQFIQLLQTFRKVKKRMEFLDSYLSSINPETERLHTSLQQLNPKGVGRFSSFKPNMQQVGNDSDIRSLFAPETNVLVDADYSAIEMRIMAQLSNDPKLIDAFKNQVDIHKFTAANIAGVPIEEVGKDQRQRSKAINFGLIYGMSHETLKRYSESSYGVVMTLEEAQASRDGFFRVYNHIASWQDEQYRKRYSEQFLTFHSHDHKQGLSLNQLPGIRTLAGRLRVWPVEEKINRWEKPYLCKVGSITELYNSPDQGSGADILKLAMGLLYNKLVKNGWDDVQIIMTIHDELLLECTPEKSEMVKHLLSEVMEKAAAAFIQVIPVEVEAVVMSDWAEK</sequence>
<dbReference type="InterPro" id="IPR019760">
    <property type="entry name" value="DNA-dir_DNA_pol_A_CS"/>
</dbReference>
<dbReference type="PROSITE" id="PS00447">
    <property type="entry name" value="DNA_POLYMERASE_A"/>
    <property type="match status" value="1"/>
</dbReference>
<evidence type="ECO:0000256" key="6">
    <source>
        <dbReference type="ARBA" id="ARBA00022932"/>
    </source>
</evidence>
<evidence type="ECO:0000256" key="5">
    <source>
        <dbReference type="ARBA" id="ARBA00022695"/>
    </source>
</evidence>
<keyword evidence="4" id="KW-0808">Transferase</keyword>
<dbReference type="InterPro" id="IPR001098">
    <property type="entry name" value="DNA-dir_DNA_pol_A_palm_dom"/>
</dbReference>
<protein>
    <recommendedName>
        <fullName evidence="3">DNA polymerase I</fullName>
        <ecNumber evidence="2">2.7.7.7</ecNumber>
    </recommendedName>
</protein>
<dbReference type="Pfam" id="PF00476">
    <property type="entry name" value="DNA_pol_A"/>
    <property type="match status" value="1"/>
</dbReference>
<evidence type="ECO:0000256" key="3">
    <source>
        <dbReference type="ARBA" id="ARBA00020311"/>
    </source>
</evidence>
<dbReference type="Gene3D" id="1.20.1060.10">
    <property type="entry name" value="Taq DNA Polymerase, Chain T, domain 4"/>
    <property type="match status" value="1"/>
</dbReference>
<dbReference type="Gene3D" id="3.30.420.10">
    <property type="entry name" value="Ribonuclease H-like superfamily/Ribonuclease H"/>
    <property type="match status" value="1"/>
</dbReference>
<dbReference type="SUPFAM" id="SSF53098">
    <property type="entry name" value="Ribonuclease H-like"/>
    <property type="match status" value="1"/>
</dbReference>
<evidence type="ECO:0000256" key="7">
    <source>
        <dbReference type="ARBA" id="ARBA00049244"/>
    </source>
</evidence>
<dbReference type="InterPro" id="IPR043502">
    <property type="entry name" value="DNA/RNA_pol_sf"/>
</dbReference>
<evidence type="ECO:0000256" key="2">
    <source>
        <dbReference type="ARBA" id="ARBA00012417"/>
    </source>
</evidence>
<evidence type="ECO:0000259" key="8">
    <source>
        <dbReference type="SMART" id="SM00474"/>
    </source>
</evidence>
<dbReference type="SMART" id="SM00482">
    <property type="entry name" value="POLAc"/>
    <property type="match status" value="1"/>
</dbReference>
<dbReference type="InterPro" id="IPR036397">
    <property type="entry name" value="RNaseH_sf"/>
</dbReference>
<keyword evidence="5" id="KW-0548">Nucleotidyltransferase</keyword>
<reference evidence="10 11" key="1">
    <citation type="journal article" date="2020" name="mSystems">
        <title>Defining Genomic and Predicted Metabolic Features of the Acetobacterium Genus.</title>
        <authorList>
            <person name="Ross D.E."/>
            <person name="Marshall C.W."/>
            <person name="Gulliver D."/>
            <person name="May H.D."/>
            <person name="Norman R.S."/>
        </authorList>
    </citation>
    <scope>NUCLEOTIDE SEQUENCE [LARGE SCALE GENOMIC DNA]</scope>
    <source>
        <strain evidence="10 11">DSM 4132</strain>
    </source>
</reference>
<evidence type="ECO:0000313" key="11">
    <source>
        <dbReference type="Proteomes" id="UP000622405"/>
    </source>
</evidence>
<dbReference type="EC" id="2.7.7.7" evidence="2"/>
<dbReference type="InterPro" id="IPR002298">
    <property type="entry name" value="DNA_polymerase_A"/>
</dbReference>
<comment type="catalytic activity">
    <reaction evidence="7">
        <text>DNA(n) + a 2'-deoxyribonucleoside 5'-triphosphate = DNA(n+1) + diphosphate</text>
        <dbReference type="Rhea" id="RHEA:22508"/>
        <dbReference type="Rhea" id="RHEA-COMP:17339"/>
        <dbReference type="Rhea" id="RHEA-COMP:17340"/>
        <dbReference type="ChEBI" id="CHEBI:33019"/>
        <dbReference type="ChEBI" id="CHEBI:61560"/>
        <dbReference type="ChEBI" id="CHEBI:173112"/>
        <dbReference type="EC" id="2.7.7.7"/>
    </reaction>
</comment>
<dbReference type="PRINTS" id="PR00868">
    <property type="entry name" value="DNAPOLI"/>
</dbReference>
<dbReference type="PANTHER" id="PTHR10133:SF62">
    <property type="entry name" value="DNA POLYMERASE THETA"/>
    <property type="match status" value="1"/>
</dbReference>
<dbReference type="SUPFAM" id="SSF56672">
    <property type="entry name" value="DNA/RNA polymerases"/>
    <property type="match status" value="1"/>
</dbReference>
<comment type="caution">
    <text evidence="10">The sequence shown here is derived from an EMBL/GenBank/DDBJ whole genome shotgun (WGS) entry which is preliminary data.</text>
</comment>
<keyword evidence="11" id="KW-1185">Reference proteome</keyword>
<proteinExistence type="inferred from homology"/>
<evidence type="ECO:0000259" key="9">
    <source>
        <dbReference type="SMART" id="SM00482"/>
    </source>
</evidence>
<name>A0ABR6YVQ5_9FIRM</name>
<evidence type="ECO:0000256" key="4">
    <source>
        <dbReference type="ARBA" id="ARBA00022679"/>
    </source>
</evidence>
<dbReference type="Pfam" id="PF01612">
    <property type="entry name" value="DNA_pol_A_exo1"/>
    <property type="match status" value="2"/>
</dbReference>
<dbReference type="Gene3D" id="1.10.150.20">
    <property type="entry name" value="5' to 3' exonuclease, C-terminal subdomain"/>
    <property type="match status" value="1"/>
</dbReference>
<feature type="domain" description="DNA-directed DNA polymerase family A palm" evidence="9">
    <location>
        <begin position="510"/>
        <end position="746"/>
    </location>
</feature>
<dbReference type="SMART" id="SM00474">
    <property type="entry name" value="35EXOc"/>
    <property type="match status" value="1"/>
</dbReference>
<keyword evidence="6" id="KW-0239">DNA-directed DNA polymerase</keyword>
<dbReference type="Proteomes" id="UP000622405">
    <property type="component" value="Unassembled WGS sequence"/>
</dbReference>
<dbReference type="PANTHER" id="PTHR10133">
    <property type="entry name" value="DNA POLYMERASE I"/>
    <property type="match status" value="1"/>
</dbReference>
<dbReference type="InterPro" id="IPR002562">
    <property type="entry name" value="3'-5'_exonuclease_dom"/>
</dbReference>
<evidence type="ECO:0000313" key="10">
    <source>
        <dbReference type="EMBL" id="MBC3899280.1"/>
    </source>
</evidence>
<feature type="domain" description="3'-5' exonuclease" evidence="8">
    <location>
        <begin position="67"/>
        <end position="314"/>
    </location>
</feature>
<dbReference type="RefSeq" id="WP_186893776.1">
    <property type="nucleotide sequence ID" value="NZ_WJBE01000004.1"/>
</dbReference>
<comment type="similarity">
    <text evidence="1">Belongs to the DNA polymerase type-A family.</text>
</comment>
<accession>A0ABR6YVQ5</accession>
<dbReference type="EMBL" id="WJBE01000004">
    <property type="protein sequence ID" value="MBC3899280.1"/>
    <property type="molecule type" value="Genomic_DNA"/>
</dbReference>
<organism evidence="10 11">
    <name type="scientific">Acetobacterium malicum</name>
    <dbReference type="NCBI Taxonomy" id="52692"/>
    <lineage>
        <taxon>Bacteria</taxon>
        <taxon>Bacillati</taxon>
        <taxon>Bacillota</taxon>
        <taxon>Clostridia</taxon>
        <taxon>Eubacteriales</taxon>
        <taxon>Eubacteriaceae</taxon>
        <taxon>Acetobacterium</taxon>
    </lineage>
</organism>
<dbReference type="Gene3D" id="3.30.70.370">
    <property type="match status" value="1"/>
</dbReference>